<accession>L8J2N0</accession>
<reference evidence="1 2" key="1">
    <citation type="submission" date="2012-12" db="EMBL/GenBank/DDBJ databases">
        <title>Genome Assembly of Photobacterium sp. AK15.</title>
        <authorList>
            <person name="Khatri I."/>
            <person name="Vaidya B."/>
            <person name="Srinivas T.N.R."/>
            <person name="Subramanian S."/>
            <person name="Pinnaka A."/>
        </authorList>
    </citation>
    <scope>NUCLEOTIDE SEQUENCE [LARGE SCALE GENOMIC DNA]</scope>
    <source>
        <strain evidence="1 2">AK15</strain>
    </source>
</reference>
<evidence type="ECO:0000313" key="1">
    <source>
        <dbReference type="EMBL" id="ELR63115.1"/>
    </source>
</evidence>
<gene>
    <name evidence="1" type="ORF">C942_04102</name>
</gene>
<organism evidence="1 2">
    <name type="scientific">Photobacterium marinum</name>
    <dbReference type="NCBI Taxonomy" id="1056511"/>
    <lineage>
        <taxon>Bacteria</taxon>
        <taxon>Pseudomonadati</taxon>
        <taxon>Pseudomonadota</taxon>
        <taxon>Gammaproteobacteria</taxon>
        <taxon>Vibrionales</taxon>
        <taxon>Vibrionaceae</taxon>
        <taxon>Photobacterium</taxon>
    </lineage>
</organism>
<dbReference type="EMBL" id="AMZO01000056">
    <property type="protein sequence ID" value="ELR63115.1"/>
    <property type="molecule type" value="Genomic_DNA"/>
</dbReference>
<name>L8J2N0_9GAMM</name>
<dbReference type="PATRIC" id="fig|1056511.3.peg.4915"/>
<dbReference type="AlphaFoldDB" id="L8J2N0"/>
<sequence length="143" mass="16705">MRVLFFLFVLLSGCSSNYNEGSLFFFYESYLVDAKRDNIKLIYRDFFDDKLVADVDIDNPFIIDQLLFKENMKRIISYKESLYKGYGCLTVNGLDNDGKPIAINVEFSNHKPKWLMKDVDILLLDTKEDYSNIGVCPKEYVVH</sequence>
<protein>
    <submittedName>
        <fullName evidence="1">Uncharacterized protein</fullName>
    </submittedName>
</protein>
<dbReference type="Proteomes" id="UP000011134">
    <property type="component" value="Unassembled WGS sequence"/>
</dbReference>
<evidence type="ECO:0000313" key="2">
    <source>
        <dbReference type="Proteomes" id="UP000011134"/>
    </source>
</evidence>
<proteinExistence type="predicted"/>
<comment type="caution">
    <text evidence="1">The sequence shown here is derived from an EMBL/GenBank/DDBJ whole genome shotgun (WGS) entry which is preliminary data.</text>
</comment>
<keyword evidence="2" id="KW-1185">Reference proteome</keyword>